<dbReference type="Proteomes" id="UP000821865">
    <property type="component" value="Chromosome 3"/>
</dbReference>
<sequence>MPRIGAEEAVIIIKPKGTLNLAQFRGSNQIGEATYAAAGIPRASQALASWPAWDQNIIIIGIKNAQLIRQVFAIGQPELGGQVRAVQAYLKTSDKTRRFVTHVDPKATEADITQVICSPEAPVVGVRKLGKTNVAAITFDGRKVPFNVYYWGEAVPVRLYRKTTPVSPRCGTIVHRPDVCPNPQTGRCQACGETNLQEDHECQPSCLICGGAHLTGSLQCNKNYRRGGAGTGAGWKPVNGKANQQHQSKNSVMRKAPDLQARTPGETPSPRPHARAFSGGPGRGGRPADKHDGPEPDPKRGNKTSSNKVSWEDVVATPSLTLADEKLRADNARLRLEIQKPREKTAANASENCIPPQVPSAQAIEEDNPPPPPSGSATKLPSHDKMKPR</sequence>
<gene>
    <name evidence="1" type="ORF">HPB49_010628</name>
</gene>
<name>A0ACB8D4U4_DERSI</name>
<reference evidence="1" key="1">
    <citation type="submission" date="2020-05" db="EMBL/GenBank/DDBJ databases">
        <title>Large-scale comparative analyses of tick genomes elucidate their genetic diversity and vector capacities.</title>
        <authorList>
            <person name="Jia N."/>
            <person name="Wang J."/>
            <person name="Shi W."/>
            <person name="Du L."/>
            <person name="Sun Y."/>
            <person name="Zhan W."/>
            <person name="Jiang J."/>
            <person name="Wang Q."/>
            <person name="Zhang B."/>
            <person name="Ji P."/>
            <person name="Sakyi L.B."/>
            <person name="Cui X."/>
            <person name="Yuan T."/>
            <person name="Jiang B."/>
            <person name="Yang W."/>
            <person name="Lam T.T.-Y."/>
            <person name="Chang Q."/>
            <person name="Ding S."/>
            <person name="Wang X."/>
            <person name="Zhu J."/>
            <person name="Ruan X."/>
            <person name="Zhao L."/>
            <person name="Wei J."/>
            <person name="Que T."/>
            <person name="Du C."/>
            <person name="Cheng J."/>
            <person name="Dai P."/>
            <person name="Han X."/>
            <person name="Huang E."/>
            <person name="Gao Y."/>
            <person name="Liu J."/>
            <person name="Shao H."/>
            <person name="Ye R."/>
            <person name="Li L."/>
            <person name="Wei W."/>
            <person name="Wang X."/>
            <person name="Wang C."/>
            <person name="Yang T."/>
            <person name="Huo Q."/>
            <person name="Li W."/>
            <person name="Guo W."/>
            <person name="Chen H."/>
            <person name="Zhou L."/>
            <person name="Ni X."/>
            <person name="Tian J."/>
            <person name="Zhou Y."/>
            <person name="Sheng Y."/>
            <person name="Liu T."/>
            <person name="Pan Y."/>
            <person name="Xia L."/>
            <person name="Li J."/>
            <person name="Zhao F."/>
            <person name="Cao W."/>
        </authorList>
    </citation>
    <scope>NUCLEOTIDE SEQUENCE</scope>
    <source>
        <strain evidence="1">Dsil-2018</strain>
    </source>
</reference>
<keyword evidence="2" id="KW-1185">Reference proteome</keyword>
<evidence type="ECO:0000313" key="2">
    <source>
        <dbReference type="Proteomes" id="UP000821865"/>
    </source>
</evidence>
<evidence type="ECO:0000313" key="1">
    <source>
        <dbReference type="EMBL" id="KAH7959376.1"/>
    </source>
</evidence>
<comment type="caution">
    <text evidence="1">The sequence shown here is derived from an EMBL/GenBank/DDBJ whole genome shotgun (WGS) entry which is preliminary data.</text>
</comment>
<dbReference type="EMBL" id="CM023472">
    <property type="protein sequence ID" value="KAH7959376.1"/>
    <property type="molecule type" value="Genomic_DNA"/>
</dbReference>
<accession>A0ACB8D4U4</accession>
<protein>
    <submittedName>
        <fullName evidence="1">Uncharacterized protein</fullName>
    </submittedName>
</protein>
<proteinExistence type="predicted"/>
<organism evidence="1 2">
    <name type="scientific">Dermacentor silvarum</name>
    <name type="common">Tick</name>
    <dbReference type="NCBI Taxonomy" id="543639"/>
    <lineage>
        <taxon>Eukaryota</taxon>
        <taxon>Metazoa</taxon>
        <taxon>Ecdysozoa</taxon>
        <taxon>Arthropoda</taxon>
        <taxon>Chelicerata</taxon>
        <taxon>Arachnida</taxon>
        <taxon>Acari</taxon>
        <taxon>Parasitiformes</taxon>
        <taxon>Ixodida</taxon>
        <taxon>Ixodoidea</taxon>
        <taxon>Ixodidae</taxon>
        <taxon>Rhipicephalinae</taxon>
        <taxon>Dermacentor</taxon>
    </lineage>
</organism>